<evidence type="ECO:0000313" key="3">
    <source>
        <dbReference type="EMBL" id="CAB4933593.1"/>
    </source>
</evidence>
<dbReference type="InterPro" id="IPR025110">
    <property type="entry name" value="AMP-bd_C"/>
</dbReference>
<accession>A0A6J7IQK8</accession>
<evidence type="ECO:0000259" key="1">
    <source>
        <dbReference type="Pfam" id="PF00501"/>
    </source>
</evidence>
<gene>
    <name evidence="3" type="ORF">UFOPK3752_00590</name>
</gene>
<dbReference type="PANTHER" id="PTHR43201">
    <property type="entry name" value="ACYL-COA SYNTHETASE"/>
    <property type="match status" value="1"/>
</dbReference>
<organism evidence="3">
    <name type="scientific">freshwater metagenome</name>
    <dbReference type="NCBI Taxonomy" id="449393"/>
    <lineage>
        <taxon>unclassified sequences</taxon>
        <taxon>metagenomes</taxon>
        <taxon>ecological metagenomes</taxon>
    </lineage>
</organism>
<dbReference type="InterPro" id="IPR020845">
    <property type="entry name" value="AMP-binding_CS"/>
</dbReference>
<dbReference type="PANTHER" id="PTHR43201:SF32">
    <property type="entry name" value="2-SUCCINYLBENZOATE--COA LIGASE, CHLOROPLASTIC_PEROXISOMAL"/>
    <property type="match status" value="1"/>
</dbReference>
<dbReference type="PROSITE" id="PS00455">
    <property type="entry name" value="AMP_BINDING"/>
    <property type="match status" value="1"/>
</dbReference>
<proteinExistence type="predicted"/>
<evidence type="ECO:0000259" key="2">
    <source>
        <dbReference type="Pfam" id="PF13193"/>
    </source>
</evidence>
<dbReference type="GO" id="GO:0031956">
    <property type="term" value="F:medium-chain fatty acid-CoA ligase activity"/>
    <property type="evidence" value="ECO:0007669"/>
    <property type="project" value="TreeGrafter"/>
</dbReference>
<sequence length="514" mass="55955">MNIITGLLRRARANPDAVLVRCGDDTLTAGQFVERSGRLAAFFLAQGLMPGDRVGICLPNDPHWVPTWAGILQAGGTAVPINVLISPTALQHVVSDSGMRWVITRPQDLARVNDLLASSIGSGEVRLMSTERAEGASISLDDLPHTLMTAVVPRLDDTDAMIMYTSGSTGVPKGVRQTHRNTSSQCEAVEQVYDLTSADHALVCTPLFHVGGLQLILLPVLLAGGSVTLMRKWDKGEWIERSLAMRPTVTALVPTMMIDIANACAEKPITLDSYRVCMVGGSALPPGPLKRFNDSTGITCIRTVYGQTEQNGLCSTEPADETPRYLTMGKPLAQIIEWQVVDLDIMEPVAHGSSTVGELWVRGDALTPGYWNNPRGSAERFLDGWFRTGDMVTVDGDGYLYFADRADDMIISGGENVFPQVVENAMSLSPLISEVSVIGTPHERYVHQVTAIVVPAKPEVTIEDIAAWCREHPDLQGLQSPRRIEIVEQLPRTPNNKVDRMALRKLFSSSLPGR</sequence>
<dbReference type="EMBL" id="CAFBND010000016">
    <property type="protein sequence ID" value="CAB4933593.1"/>
    <property type="molecule type" value="Genomic_DNA"/>
</dbReference>
<feature type="domain" description="AMP-binding enzyme C-terminal" evidence="2">
    <location>
        <begin position="422"/>
        <end position="497"/>
    </location>
</feature>
<dbReference type="InterPro" id="IPR000873">
    <property type="entry name" value="AMP-dep_synth/lig_dom"/>
</dbReference>
<dbReference type="GO" id="GO:0006631">
    <property type="term" value="P:fatty acid metabolic process"/>
    <property type="evidence" value="ECO:0007669"/>
    <property type="project" value="TreeGrafter"/>
</dbReference>
<name>A0A6J7IQK8_9ZZZZ</name>
<dbReference type="Pfam" id="PF00501">
    <property type="entry name" value="AMP-binding"/>
    <property type="match status" value="1"/>
</dbReference>
<dbReference type="InterPro" id="IPR045851">
    <property type="entry name" value="AMP-bd_C_sf"/>
</dbReference>
<dbReference type="Gene3D" id="3.40.50.12780">
    <property type="entry name" value="N-terminal domain of ligase-like"/>
    <property type="match status" value="1"/>
</dbReference>
<dbReference type="Gene3D" id="3.30.300.30">
    <property type="match status" value="1"/>
</dbReference>
<feature type="domain" description="AMP-dependent synthetase/ligase" evidence="1">
    <location>
        <begin position="9"/>
        <end position="371"/>
    </location>
</feature>
<dbReference type="SUPFAM" id="SSF56801">
    <property type="entry name" value="Acetyl-CoA synthetase-like"/>
    <property type="match status" value="1"/>
</dbReference>
<dbReference type="AlphaFoldDB" id="A0A6J7IQK8"/>
<protein>
    <submittedName>
        <fullName evidence="3">Unannotated protein</fullName>
    </submittedName>
</protein>
<reference evidence="3" key="1">
    <citation type="submission" date="2020-05" db="EMBL/GenBank/DDBJ databases">
        <authorList>
            <person name="Chiriac C."/>
            <person name="Salcher M."/>
            <person name="Ghai R."/>
            <person name="Kavagutti S V."/>
        </authorList>
    </citation>
    <scope>NUCLEOTIDE SEQUENCE</scope>
</reference>
<dbReference type="Pfam" id="PF13193">
    <property type="entry name" value="AMP-binding_C"/>
    <property type="match status" value="1"/>
</dbReference>
<dbReference type="InterPro" id="IPR042099">
    <property type="entry name" value="ANL_N_sf"/>
</dbReference>